<evidence type="ECO:0000256" key="6">
    <source>
        <dbReference type="SAM" id="SignalP"/>
    </source>
</evidence>
<keyword evidence="2 5" id="KW-0378">Hydrolase</keyword>
<evidence type="ECO:0000313" key="9">
    <source>
        <dbReference type="RefSeq" id="XP_070473322.1"/>
    </source>
</evidence>
<dbReference type="InterPro" id="IPR009003">
    <property type="entry name" value="Peptidase_S1_PA"/>
</dbReference>
<dbReference type="RefSeq" id="XP_070473322.1">
    <property type="nucleotide sequence ID" value="XM_070617221.1"/>
</dbReference>
<keyword evidence="8" id="KW-1185">Reference proteome</keyword>
<dbReference type="PROSITE" id="PS00135">
    <property type="entry name" value="TRYPSIN_SER"/>
    <property type="match status" value="1"/>
</dbReference>
<dbReference type="InterPro" id="IPR001254">
    <property type="entry name" value="Trypsin_dom"/>
</dbReference>
<dbReference type="Pfam" id="PF00089">
    <property type="entry name" value="Trypsin"/>
    <property type="match status" value="1"/>
</dbReference>
<protein>
    <submittedName>
        <fullName evidence="9">Mast cell protease 8-like</fullName>
    </submittedName>
</protein>
<dbReference type="SMART" id="SM00020">
    <property type="entry name" value="Tryp_SPc"/>
    <property type="match status" value="1"/>
</dbReference>
<feature type="chain" id="PRO_5045115285" evidence="6">
    <location>
        <begin position="26"/>
        <end position="288"/>
    </location>
</feature>
<evidence type="ECO:0000256" key="4">
    <source>
        <dbReference type="ARBA" id="ARBA00023157"/>
    </source>
</evidence>
<reference evidence="9" key="2">
    <citation type="submission" date="2025-08" db="UniProtKB">
        <authorList>
            <consortium name="RefSeq"/>
        </authorList>
    </citation>
    <scope>IDENTIFICATION</scope>
    <source>
        <tissue evidence="9">Blood</tissue>
    </source>
</reference>
<name>A0ABM4P805_EQUPR</name>
<keyword evidence="4" id="KW-1015">Disulfide bond</keyword>
<dbReference type="PROSITE" id="PS00134">
    <property type="entry name" value="TRYPSIN_HIS"/>
    <property type="match status" value="1"/>
</dbReference>
<dbReference type="InterPro" id="IPR018114">
    <property type="entry name" value="TRYPSIN_HIS"/>
</dbReference>
<feature type="domain" description="Peptidase S1" evidence="7">
    <location>
        <begin position="28"/>
        <end position="251"/>
    </location>
</feature>
<evidence type="ECO:0000256" key="2">
    <source>
        <dbReference type="ARBA" id="ARBA00022801"/>
    </source>
</evidence>
<dbReference type="PANTHER" id="PTHR24271">
    <property type="entry name" value="KALLIKREIN-RELATED"/>
    <property type="match status" value="1"/>
</dbReference>
<dbReference type="PRINTS" id="PR00722">
    <property type="entry name" value="CHYMOTRYPSIN"/>
</dbReference>
<dbReference type="PANTHER" id="PTHR24271:SF22">
    <property type="entry name" value="MAST CELL PROTEASE 8"/>
    <property type="match status" value="1"/>
</dbReference>
<evidence type="ECO:0000313" key="8">
    <source>
        <dbReference type="Proteomes" id="UP001652662"/>
    </source>
</evidence>
<proteinExistence type="predicted"/>
<dbReference type="SUPFAM" id="SSF50494">
    <property type="entry name" value="Trypsin-like serine proteases"/>
    <property type="match status" value="1"/>
</dbReference>
<dbReference type="InterPro" id="IPR043504">
    <property type="entry name" value="Peptidase_S1_PA_chymotrypsin"/>
</dbReference>
<keyword evidence="1 5" id="KW-0645">Protease</keyword>
<dbReference type="GeneID" id="103561061"/>
<evidence type="ECO:0000259" key="7">
    <source>
        <dbReference type="PROSITE" id="PS50240"/>
    </source>
</evidence>
<gene>
    <name evidence="9" type="primary">LOC103561061</name>
</gene>
<evidence type="ECO:0000256" key="5">
    <source>
        <dbReference type="RuleBase" id="RU363034"/>
    </source>
</evidence>
<dbReference type="CDD" id="cd00190">
    <property type="entry name" value="Tryp_SPc"/>
    <property type="match status" value="1"/>
</dbReference>
<dbReference type="Gene3D" id="2.40.10.10">
    <property type="entry name" value="Trypsin-like serine proteases"/>
    <property type="match status" value="2"/>
</dbReference>
<dbReference type="InterPro" id="IPR001314">
    <property type="entry name" value="Peptidase_S1A"/>
</dbReference>
<dbReference type="InterPro" id="IPR033116">
    <property type="entry name" value="TRYPSIN_SER"/>
</dbReference>
<sequence>MVSLSEKMLLLLFFLANLLPSRPEGGKIIWGREPRPHSRPYMASVLSYKGKEVCIRCGGFLVRDNFVLTAAHCNGRKISVILGAHNIRQVEKSQQVIPVLKTFPHKGYNDYSKVNDIMLLKLQNKAQLNWAVKTIALPHSRDWVKPGMVCSVAGWGQLANGEKANTLQEVDLEVQNEQKCKDLFKNYHNSIQLCVGNPKYKKATSSGDSGGPFVCNNVAQGIVSYAHPSGEPPRVFTRISSFLPWIKSTILHAAATRLRSPRIDPYNFSGAEARTAWEEPGGGEMARD</sequence>
<evidence type="ECO:0000256" key="1">
    <source>
        <dbReference type="ARBA" id="ARBA00022670"/>
    </source>
</evidence>
<keyword evidence="6" id="KW-0732">Signal</keyword>
<dbReference type="Proteomes" id="UP001652662">
    <property type="component" value="Chromosome 1"/>
</dbReference>
<feature type="signal peptide" evidence="6">
    <location>
        <begin position="1"/>
        <end position="25"/>
    </location>
</feature>
<organism evidence="8 9">
    <name type="scientific">Equus przewalskii</name>
    <name type="common">Przewalski's horse</name>
    <name type="synonym">Equus caballus przewalskii</name>
    <dbReference type="NCBI Taxonomy" id="9798"/>
    <lineage>
        <taxon>Eukaryota</taxon>
        <taxon>Metazoa</taxon>
        <taxon>Chordata</taxon>
        <taxon>Craniata</taxon>
        <taxon>Vertebrata</taxon>
        <taxon>Euteleostomi</taxon>
        <taxon>Mammalia</taxon>
        <taxon>Eutheria</taxon>
        <taxon>Laurasiatheria</taxon>
        <taxon>Perissodactyla</taxon>
        <taxon>Equidae</taxon>
        <taxon>Equus</taxon>
    </lineage>
</organism>
<reference evidence="8" key="1">
    <citation type="submission" date="2025-05" db="UniProtKB">
        <authorList>
            <consortium name="RefSeq"/>
        </authorList>
    </citation>
    <scope>NUCLEOTIDE SEQUENCE [LARGE SCALE GENOMIC DNA]</scope>
</reference>
<evidence type="ECO:0000256" key="3">
    <source>
        <dbReference type="ARBA" id="ARBA00022825"/>
    </source>
</evidence>
<accession>A0ABM4P805</accession>
<keyword evidence="3 5" id="KW-0720">Serine protease</keyword>
<dbReference type="PROSITE" id="PS50240">
    <property type="entry name" value="TRYPSIN_DOM"/>
    <property type="match status" value="1"/>
</dbReference>